<accession>A0A9X7THY7</accession>
<evidence type="ECO:0000313" key="2">
    <source>
        <dbReference type="EMBL" id="QIA88587.1"/>
    </source>
</evidence>
<evidence type="ECO:0000313" key="1">
    <source>
        <dbReference type="EMBL" id="QIA88560.1"/>
    </source>
</evidence>
<keyword evidence="1" id="KW-0614">Plasmid</keyword>
<dbReference type="EMBL" id="CP040855">
    <property type="protein sequence ID" value="QIA88587.1"/>
    <property type="molecule type" value="Genomic_DNA"/>
</dbReference>
<dbReference type="AlphaFoldDB" id="A0A9X7THY7"/>
<geneLocation type="plasmid" evidence="1 3">
    <name>unnamed1</name>
</geneLocation>
<sequence length="140" mass="16449">MFEQKLAVMKNLVKSGNSEIFNNWKEYGLISEEDFIKGIEWMVDEPFDDKGRIVKDLGLYINPNMEQKRLNEQYPDFSMPFDKNDLNGKIFKIRRSYDKNDSRVFSFWEDTKLGAKEYEKNVLVTNAGITFVSINALDKI</sequence>
<dbReference type="Proteomes" id="UP000464749">
    <property type="component" value="Plasmid unnamed1"/>
</dbReference>
<proteinExistence type="predicted"/>
<dbReference type="EMBL" id="CP040855">
    <property type="protein sequence ID" value="QIA88560.1"/>
    <property type="molecule type" value="Genomic_DNA"/>
</dbReference>
<gene>
    <name evidence="1" type="ORF">FEE39_09975</name>
    <name evidence="2" type="ORF">FEE39_10110</name>
</gene>
<dbReference type="RefSeq" id="WP_163588938.1">
    <property type="nucleotide sequence ID" value="NZ_CP040855.1"/>
</dbReference>
<organism evidence="1 3">
    <name type="scientific">Lactobacillus johnsonii</name>
    <dbReference type="NCBI Taxonomy" id="33959"/>
    <lineage>
        <taxon>Bacteria</taxon>
        <taxon>Bacillati</taxon>
        <taxon>Bacillota</taxon>
        <taxon>Bacilli</taxon>
        <taxon>Lactobacillales</taxon>
        <taxon>Lactobacillaceae</taxon>
        <taxon>Lactobacillus</taxon>
    </lineage>
</organism>
<evidence type="ECO:0000313" key="3">
    <source>
        <dbReference type="Proteomes" id="UP000464749"/>
    </source>
</evidence>
<name>A0A9X7THY7_LACJH</name>
<reference evidence="1 3" key="1">
    <citation type="submission" date="2019-06" db="EMBL/GenBank/DDBJ databases">
        <title>Whole genome sequencing of Lactobacillus johnsonii strain G2A.</title>
        <authorList>
            <person name="Conlan S."/>
            <person name="Thomas P.J."/>
            <person name="Mullikin J."/>
            <person name="Singer J."/>
            <person name="Weaver C."/>
            <person name="Segre J.A."/>
        </authorList>
    </citation>
    <scope>NUCLEOTIDE SEQUENCE [LARGE SCALE GENOMIC DNA]</scope>
    <source>
        <strain evidence="1 3">G2A</strain>
        <plasmid evidence="1 3">unnamed1</plasmid>
    </source>
</reference>
<protein>
    <submittedName>
        <fullName evidence="1">Uncharacterized protein</fullName>
    </submittedName>
</protein>